<dbReference type="AlphaFoldDB" id="A0A1Y6K631"/>
<dbReference type="EC" id="3.4.21.102" evidence="8"/>
<evidence type="ECO:0000256" key="4">
    <source>
        <dbReference type="ARBA" id="ARBA00022825"/>
    </source>
</evidence>
<dbReference type="InterPro" id="IPR041489">
    <property type="entry name" value="PDZ_6"/>
</dbReference>
<dbReference type="CDD" id="cd07560">
    <property type="entry name" value="Peptidase_S41_CPP"/>
    <property type="match status" value="1"/>
</dbReference>
<evidence type="ECO:0000259" key="6">
    <source>
        <dbReference type="SMART" id="SM00228"/>
    </source>
</evidence>
<dbReference type="InterPro" id="IPR004447">
    <property type="entry name" value="Peptidase_S41A"/>
</dbReference>
<sequence>MESKSLRTCLLTVLALVFLVFVFGLGFGAGYVTPRLLGRTPSVTGPVTCPPCPETVITPGEDGETVVVTPIECPKCPEIPYVDAEGDTPEELQGLFNPFWETWDIVHELYVDQPVDQLALMRGAIIGMLDALGDKHTSYMTPDEFKQANENLEGEYEGIGAWVDTSGDYIEIISPMRGSPAAEAGLQPKDLVIAIDGEDMTGIPGDLALKRILGPAGTQVTLTIRRGDETFDVVITRANIIVPTVESEMLEDNIAYIQLSNYGDKTTQQLRDALKSLQSQKPEGLILDLRGNGGGYLNTAIQVVSEFIADGVVMFEQYGDGETFTYQAIPGGLATKIPLVVLVDGGTASAAEITAGAIQDHNRAPLVGDVTYGKGSVQSWITLKNDAGGVRVTIARWLTPNGRQISEIGLEPEYIVELTVEDYEAGLDPQLDKAIEVLKELIK</sequence>
<comment type="similarity">
    <text evidence="1 5">Belongs to the peptidase S41A family.</text>
</comment>
<keyword evidence="4 5" id="KW-0720">Serine protease</keyword>
<evidence type="ECO:0000256" key="1">
    <source>
        <dbReference type="ARBA" id="ARBA00009179"/>
    </source>
</evidence>
<dbReference type="Gene3D" id="2.30.42.10">
    <property type="match status" value="1"/>
</dbReference>
<dbReference type="Proteomes" id="UP000195514">
    <property type="component" value="Chromosome I"/>
</dbReference>
<dbReference type="InterPro" id="IPR036034">
    <property type="entry name" value="PDZ_sf"/>
</dbReference>
<dbReference type="InterPro" id="IPR005151">
    <property type="entry name" value="Tail-specific_protease"/>
</dbReference>
<evidence type="ECO:0000313" key="9">
    <source>
        <dbReference type="Proteomes" id="UP000195514"/>
    </source>
</evidence>
<name>A0A1Y6K631_9CHLR</name>
<dbReference type="NCBIfam" id="TIGR00225">
    <property type="entry name" value="prc"/>
    <property type="match status" value="1"/>
</dbReference>
<dbReference type="GO" id="GO:0006508">
    <property type="term" value="P:proteolysis"/>
    <property type="evidence" value="ECO:0007669"/>
    <property type="project" value="UniProtKB-KW"/>
</dbReference>
<dbReference type="KEGG" id="abat:CFX1CAM_2080"/>
<dbReference type="Gene3D" id="3.30.750.44">
    <property type="match status" value="1"/>
</dbReference>
<dbReference type="GO" id="GO:0007165">
    <property type="term" value="P:signal transduction"/>
    <property type="evidence" value="ECO:0007669"/>
    <property type="project" value="TreeGrafter"/>
</dbReference>
<dbReference type="SUPFAM" id="SSF52096">
    <property type="entry name" value="ClpP/crotonase"/>
    <property type="match status" value="1"/>
</dbReference>
<feature type="domain" description="PDZ" evidence="6">
    <location>
        <begin position="157"/>
        <end position="228"/>
    </location>
</feature>
<keyword evidence="3 5" id="KW-0378">Hydrolase</keyword>
<dbReference type="SMART" id="SM00228">
    <property type="entry name" value="PDZ"/>
    <property type="match status" value="1"/>
</dbReference>
<reference evidence="9" key="1">
    <citation type="submission" date="2017-05" db="EMBL/GenBank/DDBJ databases">
        <authorList>
            <person name="Kirkegaard R."/>
            <person name="Mcilroy J S."/>
        </authorList>
    </citation>
    <scope>NUCLEOTIDE SEQUENCE [LARGE SCALE GENOMIC DNA]</scope>
</reference>
<keyword evidence="9" id="KW-1185">Reference proteome</keyword>
<dbReference type="InterPro" id="IPR029045">
    <property type="entry name" value="ClpP/crotonase-like_dom_sf"/>
</dbReference>
<dbReference type="EMBL" id="LT859958">
    <property type="protein sequence ID" value="SMX55145.1"/>
    <property type="molecule type" value="Genomic_DNA"/>
</dbReference>
<dbReference type="RefSeq" id="WP_157891851.1">
    <property type="nucleotide sequence ID" value="NZ_LT859958.1"/>
</dbReference>
<dbReference type="OrthoDB" id="9812068at2"/>
<keyword evidence="2 5" id="KW-0645">Protease</keyword>
<evidence type="ECO:0000256" key="2">
    <source>
        <dbReference type="ARBA" id="ARBA00022670"/>
    </source>
</evidence>
<feature type="domain" description="Tail specific protease" evidence="7">
    <location>
        <begin position="228"/>
        <end position="417"/>
    </location>
</feature>
<dbReference type="Pfam" id="PF22694">
    <property type="entry name" value="CtpB_N-like"/>
    <property type="match status" value="1"/>
</dbReference>
<dbReference type="PANTHER" id="PTHR32060:SF30">
    <property type="entry name" value="CARBOXY-TERMINAL PROCESSING PROTEASE CTPA"/>
    <property type="match status" value="1"/>
</dbReference>
<dbReference type="SMART" id="SM00245">
    <property type="entry name" value="TSPc"/>
    <property type="match status" value="1"/>
</dbReference>
<organism evidence="8 9">
    <name type="scientific">Candidatus Brevifilum fermentans</name>
    <dbReference type="NCBI Taxonomy" id="1986204"/>
    <lineage>
        <taxon>Bacteria</taxon>
        <taxon>Bacillati</taxon>
        <taxon>Chloroflexota</taxon>
        <taxon>Anaerolineae</taxon>
        <taxon>Anaerolineales</taxon>
        <taxon>Anaerolineaceae</taxon>
        <taxon>Candidatus Brevifilum</taxon>
    </lineage>
</organism>
<dbReference type="CDD" id="cd06782">
    <property type="entry name" value="cpPDZ_CPP-like"/>
    <property type="match status" value="1"/>
</dbReference>
<dbReference type="Pfam" id="PF17820">
    <property type="entry name" value="PDZ_6"/>
    <property type="match status" value="1"/>
</dbReference>
<dbReference type="SUPFAM" id="SSF50156">
    <property type="entry name" value="PDZ domain-like"/>
    <property type="match status" value="1"/>
</dbReference>
<proteinExistence type="inferred from homology"/>
<dbReference type="GO" id="GO:0004252">
    <property type="term" value="F:serine-type endopeptidase activity"/>
    <property type="evidence" value="ECO:0007669"/>
    <property type="project" value="UniProtKB-EC"/>
</dbReference>
<dbReference type="Pfam" id="PF03572">
    <property type="entry name" value="Peptidase_S41"/>
    <property type="match status" value="1"/>
</dbReference>
<dbReference type="InterPro" id="IPR055210">
    <property type="entry name" value="CtpA/B_N"/>
</dbReference>
<protein>
    <submittedName>
        <fullName evidence="8">Carboxy-terminal-processing protease</fullName>
        <ecNumber evidence="8">3.4.21.102</ecNumber>
    </submittedName>
</protein>
<dbReference type="Gene3D" id="3.90.226.10">
    <property type="entry name" value="2-enoyl-CoA Hydratase, Chain A, domain 1"/>
    <property type="match status" value="1"/>
</dbReference>
<dbReference type="PANTHER" id="PTHR32060">
    <property type="entry name" value="TAIL-SPECIFIC PROTEASE"/>
    <property type="match status" value="1"/>
</dbReference>
<evidence type="ECO:0000259" key="7">
    <source>
        <dbReference type="SMART" id="SM00245"/>
    </source>
</evidence>
<evidence type="ECO:0000256" key="5">
    <source>
        <dbReference type="RuleBase" id="RU004404"/>
    </source>
</evidence>
<dbReference type="InterPro" id="IPR001478">
    <property type="entry name" value="PDZ"/>
</dbReference>
<evidence type="ECO:0000256" key="3">
    <source>
        <dbReference type="ARBA" id="ARBA00022801"/>
    </source>
</evidence>
<evidence type="ECO:0000313" key="8">
    <source>
        <dbReference type="EMBL" id="SMX55145.1"/>
    </source>
</evidence>
<accession>A0A1Y6K631</accession>
<gene>
    <name evidence="8" type="primary">ctpA</name>
    <name evidence="8" type="ORF">CFX1CAM_2080</name>
</gene>
<dbReference type="GO" id="GO:0030288">
    <property type="term" value="C:outer membrane-bounded periplasmic space"/>
    <property type="evidence" value="ECO:0007669"/>
    <property type="project" value="TreeGrafter"/>
</dbReference>